<dbReference type="PANTHER" id="PTHR31642:SF310">
    <property type="entry name" value="FATTY ALCOHOL:CAFFEOYL-COA ACYLTRANSFERASE"/>
    <property type="match status" value="1"/>
</dbReference>
<keyword evidence="3" id="KW-1185">Reference proteome</keyword>
<keyword evidence="1" id="KW-0808">Transferase</keyword>
<organism evidence="2 3">
    <name type="scientific">Aspergillus steynii IBT 23096</name>
    <dbReference type="NCBI Taxonomy" id="1392250"/>
    <lineage>
        <taxon>Eukaryota</taxon>
        <taxon>Fungi</taxon>
        <taxon>Dikarya</taxon>
        <taxon>Ascomycota</taxon>
        <taxon>Pezizomycotina</taxon>
        <taxon>Eurotiomycetes</taxon>
        <taxon>Eurotiomycetidae</taxon>
        <taxon>Eurotiales</taxon>
        <taxon>Aspergillaceae</taxon>
        <taxon>Aspergillus</taxon>
        <taxon>Aspergillus subgen. Circumdati</taxon>
    </lineage>
</organism>
<evidence type="ECO:0000313" key="3">
    <source>
        <dbReference type="Proteomes" id="UP000234275"/>
    </source>
</evidence>
<name>A0A2I2GM51_9EURO</name>
<dbReference type="GeneID" id="36555800"/>
<dbReference type="Gene3D" id="3.30.559.10">
    <property type="entry name" value="Chloramphenicol acetyltransferase-like domain"/>
    <property type="match status" value="2"/>
</dbReference>
<dbReference type="VEuPathDB" id="FungiDB:P170DRAFT_431706"/>
<dbReference type="Pfam" id="PF02458">
    <property type="entry name" value="Transferase"/>
    <property type="match status" value="2"/>
</dbReference>
<dbReference type="PANTHER" id="PTHR31642">
    <property type="entry name" value="TRICHOTHECENE 3-O-ACETYLTRANSFERASE"/>
    <property type="match status" value="1"/>
</dbReference>
<accession>A0A2I2GM51</accession>
<gene>
    <name evidence="2" type="ORF">P170DRAFT_431706</name>
</gene>
<proteinExistence type="predicted"/>
<evidence type="ECO:0000256" key="1">
    <source>
        <dbReference type="ARBA" id="ARBA00022679"/>
    </source>
</evidence>
<dbReference type="InterPro" id="IPR023213">
    <property type="entry name" value="CAT-like_dom_sf"/>
</dbReference>
<reference evidence="2 3" key="1">
    <citation type="submission" date="2016-12" db="EMBL/GenBank/DDBJ databases">
        <title>The genomes of Aspergillus section Nigri reveals drivers in fungal speciation.</title>
        <authorList>
            <consortium name="DOE Joint Genome Institute"/>
            <person name="Vesth T.C."/>
            <person name="Nybo J."/>
            <person name="Theobald S."/>
            <person name="Brandl J."/>
            <person name="Frisvad J.C."/>
            <person name="Nielsen K.F."/>
            <person name="Lyhne E.K."/>
            <person name="Kogle M.E."/>
            <person name="Kuo A."/>
            <person name="Riley R."/>
            <person name="Clum A."/>
            <person name="Nolan M."/>
            <person name="Lipzen A."/>
            <person name="Salamov A."/>
            <person name="Henrissat B."/>
            <person name="Wiebenga A."/>
            <person name="De Vries R.P."/>
            <person name="Grigoriev I.V."/>
            <person name="Mortensen U.H."/>
            <person name="Andersen M.R."/>
            <person name="Baker S.E."/>
        </authorList>
    </citation>
    <scope>NUCLEOTIDE SEQUENCE [LARGE SCALE GENOMIC DNA]</scope>
    <source>
        <strain evidence="2 3">IBT 23096</strain>
    </source>
</reference>
<comment type="caution">
    <text evidence="2">The sequence shown here is derived from an EMBL/GenBank/DDBJ whole genome shotgun (WGS) entry which is preliminary data.</text>
</comment>
<protein>
    <recommendedName>
        <fullName evidence="4">Transferase family protein</fullName>
    </recommendedName>
</protein>
<evidence type="ECO:0000313" key="2">
    <source>
        <dbReference type="EMBL" id="PLB53962.1"/>
    </source>
</evidence>
<dbReference type="STRING" id="1392250.A0A2I2GM51"/>
<dbReference type="InterPro" id="IPR050317">
    <property type="entry name" value="Plant_Fungal_Acyltransferase"/>
</dbReference>
<dbReference type="GO" id="GO:0044550">
    <property type="term" value="P:secondary metabolite biosynthetic process"/>
    <property type="evidence" value="ECO:0007669"/>
    <property type="project" value="TreeGrafter"/>
</dbReference>
<evidence type="ECO:0008006" key="4">
    <source>
        <dbReference type="Google" id="ProtNLM"/>
    </source>
</evidence>
<dbReference type="GO" id="GO:0016747">
    <property type="term" value="F:acyltransferase activity, transferring groups other than amino-acyl groups"/>
    <property type="evidence" value="ECO:0007669"/>
    <property type="project" value="TreeGrafter"/>
</dbReference>
<dbReference type="EMBL" id="MSFO01000001">
    <property type="protein sequence ID" value="PLB53962.1"/>
    <property type="molecule type" value="Genomic_DNA"/>
</dbReference>
<dbReference type="OrthoDB" id="444127at2759"/>
<dbReference type="RefSeq" id="XP_024709264.1">
    <property type="nucleotide sequence ID" value="XM_024848101.1"/>
</dbReference>
<sequence length="495" mass="54735">MVMHYGPSSAVWFFEGDGQDDIEKVVAQLKESLQVTLSVFPHFAGHLKMVEYDPNGDHTKRYARLEITYGAATDPGVQFNTAKCDQKLDDLIPSHEKRQDPANRAWGSSSAYPAFFLPDMSKLPFFRNAPKGPTPAALVQVTKFACGAVAIGLMITHPLADAHTLAMVAHRWSYDHTVLFCDASSTLSETVVSPPAQPLYEPQLLDRCAPGDIDGTTPDPSVLERSRSLPSLRHDNLWPADGDDPDRLLPPGLTRDMITSPGVKPPMEDWDFNAPISHVKLHFTSAETERIWQAAGKGVSRHDAILAHVWRAVNKARGWSDDDRNVSLHVIFGLRKRLGLPSSFVGSPILSTTITTTGKEGSGGLAVGDVARKINGTLALYTKEALQARIYDLCFESAPQRFWEGFLGARNMIFTSWAHLNLYAVDFGGRWGKARFVDIKMPDLDGMIWLMEGRPALEKDSAGERHWCDDGVDISMNIGRDAAERLKADSTLWAW</sequence>
<dbReference type="Proteomes" id="UP000234275">
    <property type="component" value="Unassembled WGS sequence"/>
</dbReference>
<dbReference type="AlphaFoldDB" id="A0A2I2GM51"/>